<dbReference type="PANTHER" id="PTHR11439:SF524">
    <property type="entry name" value="RNA-DIRECTED DNA POLYMERASE, PROTEIN KINASE RLK-PELLE-DLSV FAMILY"/>
    <property type="match status" value="1"/>
</dbReference>
<dbReference type="Proteomes" id="UP000813463">
    <property type="component" value="Chromosome 6"/>
</dbReference>
<reference evidence="2" key="1">
    <citation type="journal article" date="2021" name="Nat. Commun.">
        <title>Genomic analyses provide insights into spinach domestication and the genetic basis of agronomic traits.</title>
        <authorList>
            <person name="Cai X."/>
            <person name="Sun X."/>
            <person name="Xu C."/>
            <person name="Sun H."/>
            <person name="Wang X."/>
            <person name="Ge C."/>
            <person name="Zhang Z."/>
            <person name="Wang Q."/>
            <person name="Fei Z."/>
            <person name="Jiao C."/>
            <person name="Wang Q."/>
        </authorList>
    </citation>
    <scope>NUCLEOTIDE SEQUENCE [LARGE SCALE GENOMIC DNA]</scope>
    <source>
        <strain evidence="2">cv. Varoflay</strain>
    </source>
</reference>
<dbReference type="RefSeq" id="XP_021844448.2">
    <property type="nucleotide sequence ID" value="XM_021988756.2"/>
</dbReference>
<reference evidence="3" key="2">
    <citation type="submission" date="2025-08" db="UniProtKB">
        <authorList>
            <consortium name="RefSeq"/>
        </authorList>
    </citation>
    <scope>IDENTIFICATION</scope>
    <source>
        <tissue evidence="3">Leaf</tissue>
    </source>
</reference>
<dbReference type="GeneID" id="110784318"/>
<dbReference type="Pfam" id="PF07727">
    <property type="entry name" value="RVT_2"/>
    <property type="match status" value="1"/>
</dbReference>
<proteinExistence type="predicted"/>
<evidence type="ECO:0000313" key="3">
    <source>
        <dbReference type="RefSeq" id="XP_021844448.2"/>
    </source>
</evidence>
<dbReference type="InterPro" id="IPR013103">
    <property type="entry name" value="RVT_2"/>
</dbReference>
<dbReference type="PANTHER" id="PTHR11439">
    <property type="entry name" value="GAG-POL-RELATED RETROTRANSPOSON"/>
    <property type="match status" value="1"/>
</dbReference>
<organism evidence="2 3">
    <name type="scientific">Spinacia oleracea</name>
    <name type="common">Spinach</name>
    <dbReference type="NCBI Taxonomy" id="3562"/>
    <lineage>
        <taxon>Eukaryota</taxon>
        <taxon>Viridiplantae</taxon>
        <taxon>Streptophyta</taxon>
        <taxon>Embryophyta</taxon>
        <taxon>Tracheophyta</taxon>
        <taxon>Spermatophyta</taxon>
        <taxon>Magnoliopsida</taxon>
        <taxon>eudicotyledons</taxon>
        <taxon>Gunneridae</taxon>
        <taxon>Pentapetalae</taxon>
        <taxon>Caryophyllales</taxon>
        <taxon>Chenopodiaceae</taxon>
        <taxon>Chenopodioideae</taxon>
        <taxon>Anserineae</taxon>
        <taxon>Spinacia</taxon>
    </lineage>
</organism>
<name>A0A9R0JS02_SPIOL</name>
<dbReference type="CDD" id="cd09272">
    <property type="entry name" value="RNase_HI_RT_Ty1"/>
    <property type="match status" value="1"/>
</dbReference>
<feature type="domain" description="Reverse transcriptase Ty1/copia-type" evidence="1">
    <location>
        <begin position="8"/>
        <end position="102"/>
    </location>
</feature>
<keyword evidence="2" id="KW-1185">Reference proteome</keyword>
<accession>A0A9R0JS02</accession>
<gene>
    <name evidence="3" type="primary">LOC110784318</name>
</gene>
<dbReference type="KEGG" id="soe:110784318"/>
<dbReference type="AlphaFoldDB" id="A0A9R0JS02"/>
<evidence type="ECO:0000259" key="1">
    <source>
        <dbReference type="Pfam" id="PF07727"/>
    </source>
</evidence>
<sequence length="289" mass="33345">MGFVIAKNDTSLFTFKHGEDMTYLLLCVDDIILCTSSDALCGRLIFHLKTKFSMSDLGPLNYFLRNFLSRNPTYMILCQQKYEHKILECADMKTCKPNATPVNTNAKLSADVGPPVADPTQYPRLAGALHYLTFTRPDIVYSVQQVYLFMHDPREPHLYALKRILRYIQDTIDLRLHLYPISTLRLITYTDADWGDNLISWSTKRHPTLSRSSAEAYCNPVQQQHTKHMKMDIHFVREKVTMDQVRVLHVLSRYQFADIFTKSLPQQLFLDFKSSLSVRPPSTTTAGVR</sequence>
<protein>
    <submittedName>
        <fullName evidence="3">Uncharacterized mitochondrial protein AtMg00810-like</fullName>
    </submittedName>
</protein>
<evidence type="ECO:0000313" key="2">
    <source>
        <dbReference type="Proteomes" id="UP000813463"/>
    </source>
</evidence>